<sequence>MDDFLDGLQDMTLHNPNSDFVPGTCFTEECAEALDLNPAKWLWLEELKLI</sequence>
<reference evidence="1 2" key="1">
    <citation type="submission" date="2014-04" db="EMBL/GenBank/DDBJ databases">
        <authorList>
            <consortium name="DOE Joint Genome Institute"/>
            <person name="Kuo A."/>
            <person name="Kohler A."/>
            <person name="Jargeat P."/>
            <person name="Nagy L.G."/>
            <person name="Floudas D."/>
            <person name="Copeland A."/>
            <person name="Barry K.W."/>
            <person name="Cichocki N."/>
            <person name="Veneault-Fourrey C."/>
            <person name="LaButti K."/>
            <person name="Lindquist E.A."/>
            <person name="Lipzen A."/>
            <person name="Lundell T."/>
            <person name="Morin E."/>
            <person name="Murat C."/>
            <person name="Sun H."/>
            <person name="Tunlid A."/>
            <person name="Henrissat B."/>
            <person name="Grigoriev I.V."/>
            <person name="Hibbett D.S."/>
            <person name="Martin F."/>
            <person name="Nordberg H.P."/>
            <person name="Cantor M.N."/>
            <person name="Hua S.X."/>
        </authorList>
    </citation>
    <scope>NUCLEOTIDE SEQUENCE [LARGE SCALE GENOMIC DNA]</scope>
    <source>
        <strain evidence="1 2">Ve08.2h10</strain>
    </source>
</reference>
<protein>
    <submittedName>
        <fullName evidence="1">Uncharacterized protein</fullName>
    </submittedName>
</protein>
<dbReference type="OrthoDB" id="2665876at2759"/>
<dbReference type="EMBL" id="KN828500">
    <property type="protein sequence ID" value="KIK74875.1"/>
    <property type="molecule type" value="Genomic_DNA"/>
</dbReference>
<name>A0A0D0DC79_9AGAM</name>
<keyword evidence="2" id="KW-1185">Reference proteome</keyword>
<gene>
    <name evidence="1" type="ORF">PAXRUDRAFT_19456</name>
</gene>
<proteinExistence type="predicted"/>
<organism evidence="1 2">
    <name type="scientific">Paxillus rubicundulus Ve08.2h10</name>
    <dbReference type="NCBI Taxonomy" id="930991"/>
    <lineage>
        <taxon>Eukaryota</taxon>
        <taxon>Fungi</taxon>
        <taxon>Dikarya</taxon>
        <taxon>Basidiomycota</taxon>
        <taxon>Agaricomycotina</taxon>
        <taxon>Agaricomycetes</taxon>
        <taxon>Agaricomycetidae</taxon>
        <taxon>Boletales</taxon>
        <taxon>Paxilineae</taxon>
        <taxon>Paxillaceae</taxon>
        <taxon>Paxillus</taxon>
    </lineage>
</organism>
<dbReference type="Proteomes" id="UP000054538">
    <property type="component" value="Unassembled WGS sequence"/>
</dbReference>
<dbReference type="AlphaFoldDB" id="A0A0D0DC79"/>
<evidence type="ECO:0000313" key="2">
    <source>
        <dbReference type="Proteomes" id="UP000054538"/>
    </source>
</evidence>
<accession>A0A0D0DC79</accession>
<reference evidence="2" key="2">
    <citation type="submission" date="2015-01" db="EMBL/GenBank/DDBJ databases">
        <title>Evolutionary Origins and Diversification of the Mycorrhizal Mutualists.</title>
        <authorList>
            <consortium name="DOE Joint Genome Institute"/>
            <consortium name="Mycorrhizal Genomics Consortium"/>
            <person name="Kohler A."/>
            <person name="Kuo A."/>
            <person name="Nagy L.G."/>
            <person name="Floudas D."/>
            <person name="Copeland A."/>
            <person name="Barry K.W."/>
            <person name="Cichocki N."/>
            <person name="Veneault-Fourrey C."/>
            <person name="LaButti K."/>
            <person name="Lindquist E.A."/>
            <person name="Lipzen A."/>
            <person name="Lundell T."/>
            <person name="Morin E."/>
            <person name="Murat C."/>
            <person name="Riley R."/>
            <person name="Ohm R."/>
            <person name="Sun H."/>
            <person name="Tunlid A."/>
            <person name="Henrissat B."/>
            <person name="Grigoriev I.V."/>
            <person name="Hibbett D.S."/>
            <person name="Martin F."/>
        </authorList>
    </citation>
    <scope>NUCLEOTIDE SEQUENCE [LARGE SCALE GENOMIC DNA]</scope>
    <source>
        <strain evidence="2">Ve08.2h10</strain>
    </source>
</reference>
<dbReference type="HOGENOM" id="CLU_211831_0_0_1"/>
<evidence type="ECO:0000313" key="1">
    <source>
        <dbReference type="EMBL" id="KIK74875.1"/>
    </source>
</evidence>
<dbReference type="InParanoid" id="A0A0D0DC79"/>